<dbReference type="EMBL" id="AP019368">
    <property type="protein sequence ID" value="BBH54604.1"/>
    <property type="molecule type" value="Genomic_DNA"/>
</dbReference>
<evidence type="ECO:0000313" key="3">
    <source>
        <dbReference type="Proteomes" id="UP000291236"/>
    </source>
</evidence>
<dbReference type="RefSeq" id="WP_281276282.1">
    <property type="nucleotide sequence ID" value="NZ_AP019368.1"/>
</dbReference>
<protein>
    <submittedName>
        <fullName evidence="2">Uncharacterized protein</fullName>
    </submittedName>
</protein>
<keyword evidence="3" id="KW-1185">Reference proteome</keyword>
<dbReference type="KEGG" id="sbf:JCM31447_30760"/>
<name>A0A4P2VQU6_FLUSA</name>
<sequence length="43" mass="4817">MGKSDNRRTFKMKRKKSQVAKKARIKAKIVAAQAVAKKTSAKK</sequence>
<proteinExistence type="predicted"/>
<accession>A0A4P2VQU6</accession>
<evidence type="ECO:0000313" key="2">
    <source>
        <dbReference type="EMBL" id="BBH54604.1"/>
    </source>
</evidence>
<feature type="compositionally biased region" description="Basic residues" evidence="1">
    <location>
        <begin position="9"/>
        <end position="24"/>
    </location>
</feature>
<gene>
    <name evidence="2" type="ORF">JCM31447_30760</name>
</gene>
<reference evidence="2 3" key="1">
    <citation type="submission" date="2018-12" db="EMBL/GenBank/DDBJ databases">
        <title>Rubrispira sanarue gen. nov., sp., nov., a member of the order Silvanigrellales, isolated from a brackish lake in Hamamatsu Japan.</title>
        <authorList>
            <person name="Maejima Y."/>
            <person name="Iino T."/>
            <person name="Muraguchi Y."/>
            <person name="Fukuda K."/>
            <person name="Nojiri H."/>
            <person name="Ohkuma M."/>
            <person name="Moriuchi R."/>
            <person name="Dohra H."/>
            <person name="Kimbara K."/>
            <person name="Shintani M."/>
        </authorList>
    </citation>
    <scope>NUCLEOTIDE SEQUENCE [LARGE SCALE GENOMIC DNA]</scope>
    <source>
        <strain evidence="2 3">RF1110005</strain>
    </source>
</reference>
<feature type="region of interest" description="Disordered" evidence="1">
    <location>
        <begin position="1"/>
        <end position="24"/>
    </location>
</feature>
<dbReference type="AlphaFoldDB" id="A0A4P2VQU6"/>
<dbReference type="Proteomes" id="UP000291236">
    <property type="component" value="Chromosome"/>
</dbReference>
<evidence type="ECO:0000256" key="1">
    <source>
        <dbReference type="SAM" id="MobiDB-lite"/>
    </source>
</evidence>
<organism evidence="2 3">
    <name type="scientific">Fluviispira sanaruensis</name>
    <dbReference type="NCBI Taxonomy" id="2493639"/>
    <lineage>
        <taxon>Bacteria</taxon>
        <taxon>Pseudomonadati</taxon>
        <taxon>Bdellovibrionota</taxon>
        <taxon>Oligoflexia</taxon>
        <taxon>Silvanigrellales</taxon>
        <taxon>Silvanigrellaceae</taxon>
        <taxon>Fluviispira</taxon>
    </lineage>
</organism>